<dbReference type="FunFam" id="3.30.300.30:FF:000010">
    <property type="entry name" value="Enterobactin synthetase component F"/>
    <property type="match status" value="1"/>
</dbReference>
<keyword evidence="3" id="KW-0596">Phosphopantetheine</keyword>
<dbReference type="InterPro" id="IPR001031">
    <property type="entry name" value="Thioesterase"/>
</dbReference>
<dbReference type="SMART" id="SM00823">
    <property type="entry name" value="PKS_PP"/>
    <property type="match status" value="1"/>
</dbReference>
<evidence type="ECO:0000256" key="2">
    <source>
        <dbReference type="ARBA" id="ARBA00006432"/>
    </source>
</evidence>
<dbReference type="InterPro" id="IPR023213">
    <property type="entry name" value="CAT-like_dom_sf"/>
</dbReference>
<dbReference type="SUPFAM" id="SSF53474">
    <property type="entry name" value="alpha/beta-Hydrolases"/>
    <property type="match status" value="1"/>
</dbReference>
<dbReference type="FunFam" id="1.10.1200.10:FF:000005">
    <property type="entry name" value="Nonribosomal peptide synthetase 1"/>
    <property type="match status" value="1"/>
</dbReference>
<dbReference type="Gene3D" id="3.30.300.30">
    <property type="match status" value="1"/>
</dbReference>
<gene>
    <name evidence="6" type="primary">ablE</name>
</gene>
<dbReference type="InterPro" id="IPR041464">
    <property type="entry name" value="TubC_N"/>
</dbReference>
<dbReference type="PANTHER" id="PTHR45527:SF14">
    <property type="entry name" value="PLIPASTATIN SYNTHASE SUBUNIT B"/>
    <property type="match status" value="1"/>
</dbReference>
<dbReference type="Gene3D" id="1.10.10.1830">
    <property type="entry name" value="Non-ribosomal peptide synthase, adenylation domain"/>
    <property type="match status" value="1"/>
</dbReference>
<dbReference type="Gene3D" id="3.30.559.10">
    <property type="entry name" value="Chloramphenicol acetyltransferase-like domain"/>
    <property type="match status" value="1"/>
</dbReference>
<name>A0A0U3AIY2_9NOST</name>
<dbReference type="Pfam" id="PF18563">
    <property type="entry name" value="TubC_N"/>
    <property type="match status" value="1"/>
</dbReference>
<dbReference type="PROSITE" id="PS00455">
    <property type="entry name" value="AMP_BINDING"/>
    <property type="match status" value="1"/>
</dbReference>
<dbReference type="InterPro" id="IPR020806">
    <property type="entry name" value="PKS_PP-bd"/>
</dbReference>
<dbReference type="EMBL" id="KP761741">
    <property type="protein sequence ID" value="ALT22101.1"/>
    <property type="molecule type" value="Genomic_DNA"/>
</dbReference>
<dbReference type="InterPro" id="IPR001242">
    <property type="entry name" value="Condensation_dom"/>
</dbReference>
<dbReference type="NCBIfam" id="TIGR01733">
    <property type="entry name" value="AA-adenyl-dom"/>
    <property type="match status" value="1"/>
</dbReference>
<reference evidence="6" key="1">
    <citation type="journal article" date="2015" name="Proc. Natl. Acad. Sci. U.S.A.">
        <title>Antifungal activity improved by coproduction of cyclodextrins and anabaenolysins in Cyanobacteria.</title>
        <authorList>
            <person name="Shishido T.K."/>
            <person name="Jokela J."/>
            <person name="Kolehmainen C.T."/>
            <person name="Fewer D.P."/>
            <person name="Wahlsten M."/>
            <person name="Wang H."/>
            <person name="Rouhiainen L."/>
            <person name="Rizzi E."/>
            <person name="De Bellis G."/>
            <person name="Permi P."/>
            <person name="Sivonen K."/>
        </authorList>
    </citation>
    <scope>NUCLEOTIDE SEQUENCE</scope>
    <source>
        <strain evidence="6">XPORK13A</strain>
    </source>
</reference>
<proteinExistence type="inferred from homology"/>
<dbReference type="InterPro" id="IPR010071">
    <property type="entry name" value="AA_adenyl_dom"/>
</dbReference>
<dbReference type="InterPro" id="IPR044894">
    <property type="entry name" value="TubC_N_sf"/>
</dbReference>
<dbReference type="GO" id="GO:0005829">
    <property type="term" value="C:cytosol"/>
    <property type="evidence" value="ECO:0007669"/>
    <property type="project" value="TreeGrafter"/>
</dbReference>
<dbReference type="SUPFAM" id="SSF47336">
    <property type="entry name" value="ACP-like"/>
    <property type="match status" value="1"/>
</dbReference>
<dbReference type="GO" id="GO:0044550">
    <property type="term" value="P:secondary metabolite biosynthetic process"/>
    <property type="evidence" value="ECO:0007669"/>
    <property type="project" value="UniProtKB-ARBA"/>
</dbReference>
<keyword evidence="4" id="KW-0597">Phosphoprotein</keyword>
<dbReference type="Gene3D" id="2.30.38.10">
    <property type="entry name" value="Luciferase, Domain 3"/>
    <property type="match status" value="1"/>
</dbReference>
<dbReference type="FunFam" id="3.40.50.980:FF:000001">
    <property type="entry name" value="Non-ribosomal peptide synthetase"/>
    <property type="match status" value="1"/>
</dbReference>
<dbReference type="InterPro" id="IPR000873">
    <property type="entry name" value="AMP-dep_synth/lig_dom"/>
</dbReference>
<sequence length="1396" mass="157309">MKTIEEFLSKLANLDVKLCLEGERLLCDAPQGVLTPDIRTQLAAIKPEIISFLKQVNLQKDFYLQPILPAPRTGDLPLSFAQERLWFLDQLEGQNSTYNIPGMLRITGNLQISALEQALKEIVNRHEVLRTNFKAVNGTPIQVIDDKKTFTLTIEDWQHLNKTEADIQLFSQQETEKTFDLTTDTLLRATLLQVSNHEFILLATMHHIISDGWSIGVFVEELSHLYQSYIQGKNSSLPKLPIQYADFAIWQRQRLSGEILETQINYWKQQLANVPALLQLPTDRPRPAVMTNAGKSHRFTINSELTQQLQKLSRENETTLFMTLLAGFSTLLYRYSYQEDILIGSPIANRNRGEIESLIGCFVNTLVLRTKFDNNPSFQELLNQIKEVTLSAYSHQDVPFEQVVEVIKPERSLSHSPLFQVLFILQNAPMENLKLPGVNIKIFSSDIVRAKFDLTLSMMETEKGFIASYDYNSDLFDERTIIGMAEHFQNILTAIVENHQIQVNTIPLLTTTEKQQLLFDWNNTQVEYPQDKCIHQLFEDQVIKTPNAVAVVFENQQLTYQELNQKANQLANYLTTLGVKTETLVGICVERSLEMVIGLLGILKAGGAYVPIDPNYPAERIAYMLSDANVQILISQKSLLSSLSAHQTKIISLDQDWEIINQQSVKNPISEIKPKNLAYIIYTSGSTGKPKGVQIEHQGVVNFLTTMSQQPGITEKDTLNAVTTICFDIAGLEIYLPLIVGAKVIVVSREIATDGNRLLKQMQESGVTVMQATPATWQMLLSAGLSTEKLKIKILCGGEALTTELANQLLGTGAELWNVYGPTETTVWSMVKQVETTDDVAIIPIGKPIANTEIYILDSYLKPVPIGVSGELHIGGDGLARGYLNRPELTAERFINSPFNPEQKIYKTGDLARYLPDGNIEYLGRIDHQVKIRGFRIELGEIEAVINDYIQINQSVAIAKADKLGNQNLVAYLLVKDGFELQELRNFLKSQLPDYMIPSGFVILESFPLTPNGKIDRKALPEPEFTRENLQQSYQAPRTASEVILCEIFSELLNINPVGVQDNFFDLGGHSLLAVRLMALIQDRFKINLPLAILFQSPTVEQLALLVDDPNFHVYNPTLIPIQSKGNKLPLFFVPGAGGNVIYLNSLAQFMGTERPFYGLQPNGLDGQGKLDESVEAMAFTYIQSMKQVQSEGPYFIAGHSFGGWIAYEIGRQLLQKGEKVGLIFEVDTLAPKPKKYHIPKHMEEWQWLEMTLNQAEGLYGKEIGVKGEELQQLNSEDEQYAYALDKLIKAGILPPGSLVRQLRGIIKVYKANNEIEYVVKEDEGDKLPIVLFRSQGGFTEEVSAVKEEWFAREDWGWQEYASIPLAVEWIPGDHHTMMAVPHVEILAQKFRQYLD</sequence>
<dbReference type="Pfam" id="PF00550">
    <property type="entry name" value="PP-binding"/>
    <property type="match status" value="1"/>
</dbReference>
<dbReference type="CDD" id="cd19531">
    <property type="entry name" value="LCL_NRPS-like"/>
    <property type="match status" value="1"/>
</dbReference>
<dbReference type="Gene3D" id="1.10.1200.10">
    <property type="entry name" value="ACP-like"/>
    <property type="match status" value="1"/>
</dbReference>
<evidence type="ECO:0000259" key="5">
    <source>
        <dbReference type="PROSITE" id="PS50075"/>
    </source>
</evidence>
<dbReference type="GO" id="GO:0003824">
    <property type="term" value="F:catalytic activity"/>
    <property type="evidence" value="ECO:0007669"/>
    <property type="project" value="InterPro"/>
</dbReference>
<evidence type="ECO:0000256" key="4">
    <source>
        <dbReference type="ARBA" id="ARBA00022553"/>
    </source>
</evidence>
<comment type="cofactor">
    <cofactor evidence="1">
        <name>pantetheine 4'-phosphate</name>
        <dbReference type="ChEBI" id="CHEBI:47942"/>
    </cofactor>
</comment>
<dbReference type="GO" id="GO:0043041">
    <property type="term" value="P:amino acid activation for nonribosomal peptide biosynthetic process"/>
    <property type="evidence" value="ECO:0007669"/>
    <property type="project" value="TreeGrafter"/>
</dbReference>
<dbReference type="FunFam" id="3.40.50.12780:FF:000012">
    <property type="entry name" value="Non-ribosomal peptide synthetase"/>
    <property type="match status" value="1"/>
</dbReference>
<dbReference type="InterPro" id="IPR025110">
    <property type="entry name" value="AMP-bd_C"/>
</dbReference>
<dbReference type="GO" id="GO:0008610">
    <property type="term" value="P:lipid biosynthetic process"/>
    <property type="evidence" value="ECO:0007669"/>
    <property type="project" value="UniProtKB-ARBA"/>
</dbReference>
<dbReference type="InterPro" id="IPR029058">
    <property type="entry name" value="AB_hydrolase_fold"/>
</dbReference>
<dbReference type="InterPro" id="IPR036736">
    <property type="entry name" value="ACP-like_sf"/>
</dbReference>
<dbReference type="Gene3D" id="3.30.559.30">
    <property type="entry name" value="Nonribosomal peptide synthetase, condensation domain"/>
    <property type="match status" value="1"/>
</dbReference>
<comment type="similarity">
    <text evidence="2">Belongs to the ATP-dependent AMP-binding enzyme family.</text>
</comment>
<dbReference type="PANTHER" id="PTHR45527">
    <property type="entry name" value="NONRIBOSOMAL PEPTIDE SYNTHETASE"/>
    <property type="match status" value="1"/>
</dbReference>
<feature type="domain" description="Carrier" evidence="5">
    <location>
        <begin position="1036"/>
        <end position="1111"/>
    </location>
</feature>
<dbReference type="Pfam" id="PF00501">
    <property type="entry name" value="AMP-binding"/>
    <property type="match status" value="1"/>
</dbReference>
<dbReference type="Gene3D" id="3.40.50.980">
    <property type="match status" value="2"/>
</dbReference>
<evidence type="ECO:0000256" key="3">
    <source>
        <dbReference type="ARBA" id="ARBA00022450"/>
    </source>
</evidence>
<dbReference type="GO" id="GO:0031177">
    <property type="term" value="F:phosphopantetheine binding"/>
    <property type="evidence" value="ECO:0007669"/>
    <property type="project" value="InterPro"/>
</dbReference>
<dbReference type="SUPFAM" id="SSF52777">
    <property type="entry name" value="CoA-dependent acyltransferases"/>
    <property type="match status" value="2"/>
</dbReference>
<dbReference type="InterPro" id="IPR045851">
    <property type="entry name" value="AMP-bd_C_sf"/>
</dbReference>
<protein>
    <submittedName>
        <fullName evidence="6">Nonribosomal peptide synthetase</fullName>
    </submittedName>
</protein>
<dbReference type="FunFam" id="2.30.38.10:FF:000001">
    <property type="entry name" value="Non-ribosomal peptide synthetase PvdI"/>
    <property type="match status" value="1"/>
</dbReference>
<dbReference type="InterPro" id="IPR020845">
    <property type="entry name" value="AMP-binding_CS"/>
</dbReference>
<dbReference type="SUPFAM" id="SSF56801">
    <property type="entry name" value="Acetyl-CoA synthetase-like"/>
    <property type="match status" value="1"/>
</dbReference>
<dbReference type="FunFam" id="3.30.559.10:FF:000012">
    <property type="entry name" value="Non-ribosomal peptide synthetase"/>
    <property type="match status" value="1"/>
</dbReference>
<dbReference type="CDD" id="cd05930">
    <property type="entry name" value="A_NRPS"/>
    <property type="match status" value="1"/>
</dbReference>
<dbReference type="InterPro" id="IPR009081">
    <property type="entry name" value="PP-bd_ACP"/>
</dbReference>
<accession>A0A0U3AIY2</accession>
<dbReference type="Gene3D" id="3.40.50.1820">
    <property type="entry name" value="alpha/beta hydrolase"/>
    <property type="match status" value="1"/>
</dbReference>
<evidence type="ECO:0000313" key="6">
    <source>
        <dbReference type="EMBL" id="ALT22101.1"/>
    </source>
</evidence>
<dbReference type="Pfam" id="PF00668">
    <property type="entry name" value="Condensation"/>
    <property type="match status" value="1"/>
</dbReference>
<dbReference type="Pfam" id="PF00975">
    <property type="entry name" value="Thioesterase"/>
    <property type="match status" value="1"/>
</dbReference>
<dbReference type="PROSITE" id="PS50075">
    <property type="entry name" value="CARRIER"/>
    <property type="match status" value="1"/>
</dbReference>
<organism evidence="6">
    <name type="scientific">Anabaena sp. XPORK13A</name>
    <dbReference type="NCBI Taxonomy" id="1634053"/>
    <lineage>
        <taxon>Bacteria</taxon>
        <taxon>Bacillati</taxon>
        <taxon>Cyanobacteriota</taxon>
        <taxon>Cyanophyceae</taxon>
        <taxon>Nostocales</taxon>
        <taxon>Nostocaceae</taxon>
        <taxon>Anabaena</taxon>
    </lineage>
</organism>
<evidence type="ECO:0000256" key="1">
    <source>
        <dbReference type="ARBA" id="ARBA00001957"/>
    </source>
</evidence>
<dbReference type="Pfam" id="PF13193">
    <property type="entry name" value="AMP-binding_C"/>
    <property type="match status" value="1"/>
</dbReference>